<dbReference type="GO" id="GO:0005634">
    <property type="term" value="C:nucleus"/>
    <property type="evidence" value="ECO:0007669"/>
    <property type="project" value="UniProtKB-SubCell"/>
</dbReference>
<evidence type="ECO:0000256" key="11">
    <source>
        <dbReference type="SAM" id="MobiDB-lite"/>
    </source>
</evidence>
<accession>A0A504YAC4</accession>
<evidence type="ECO:0000256" key="1">
    <source>
        <dbReference type="ARBA" id="ARBA00004123"/>
    </source>
</evidence>
<evidence type="ECO:0000256" key="8">
    <source>
        <dbReference type="ARBA" id="ARBA00023163"/>
    </source>
</evidence>
<feature type="region of interest" description="Disordered" evidence="11">
    <location>
        <begin position="622"/>
        <end position="655"/>
    </location>
</feature>
<keyword evidence="14" id="KW-1185">Reference proteome</keyword>
<dbReference type="GO" id="GO:0008270">
    <property type="term" value="F:zinc ion binding"/>
    <property type="evidence" value="ECO:0007669"/>
    <property type="project" value="UniProtKB-KW"/>
</dbReference>
<dbReference type="STRING" id="46835.A0A504YAC4"/>
<dbReference type="SUPFAM" id="SSF57667">
    <property type="entry name" value="beta-beta-alpha zinc fingers"/>
    <property type="match status" value="1"/>
</dbReference>
<feature type="region of interest" description="Disordered" evidence="11">
    <location>
        <begin position="16"/>
        <end position="55"/>
    </location>
</feature>
<comment type="subcellular location">
    <subcellularLocation>
        <location evidence="1">Nucleus</location>
    </subcellularLocation>
</comment>
<keyword evidence="7" id="KW-0238">DNA-binding</keyword>
<reference evidence="13 14" key="1">
    <citation type="submission" date="2019-04" db="EMBL/GenBank/DDBJ databases">
        <title>Annotation for the trematode Fasciola gigantica.</title>
        <authorList>
            <person name="Choi Y.-J."/>
        </authorList>
    </citation>
    <scope>NUCLEOTIDE SEQUENCE [LARGE SCALE GENOMIC DNA]</scope>
    <source>
        <strain evidence="13">Uganda_cow_1</strain>
    </source>
</reference>
<feature type="compositionally biased region" description="Polar residues" evidence="11">
    <location>
        <begin position="349"/>
        <end position="362"/>
    </location>
</feature>
<sequence>MKYVFTTTTMEDIPFHFGQASSTPRRHNGSQQPNDSTFFTTHSTAFDQPYATKPNTGTRSYGMHLEDLCESQHRQLDTGSTLISSSSPPPTVSFSPPSEEYVGLTSSVSMDDGRCAALDLRINRGKRNASPILTNSDPDEKKPHVDFSGTHSSEFHIQALLSSTNEWSSRSSTGTDILTEQKAFSRDFKNISLSSSNLIPETTFSLLHAMNIIFHYLNQKTNSVTECPKPSTSDQLQFNHIAQLLKMEPVLPATVPAPVPTQPTPGWTLQPGSAGADPRTPRHHHRTPHHHHSFVHGHVDQQHCLSILRDGSPNVQDDNLQATIPGGVLSSDRCSKAFLVRRRTDKTGPRTQPDTCSAMDTTSSESERSRLRSNTDLSEEDAPGKGPIILYYPEPADSKNQIRAMLVRNDPRLRYVNDGAAIRNPFAVDRKIQLAFLTNLLLVRPYVCPECGRSFSQRCSLEGHRRKIHQIRLNYSRNQRREVVRVCESCGFACSNPAEMVQHTITYHPKSSSLPRLQRQLARMEERTRRTGDPGPRFTGIRGPLRSKSSDQFILPTSFEEDVYNIGACPSSVDEVETNRSISEIPLSVAVFANELNSFDEETSDEDGLDVKENQLKIFASVTEKGNDTEEGAAKTNEHGIDFSTNDSRRAKTER</sequence>
<feature type="region of interest" description="Disordered" evidence="11">
    <location>
        <begin position="525"/>
        <end position="545"/>
    </location>
</feature>
<keyword evidence="8" id="KW-0804">Transcription</keyword>
<dbReference type="Proteomes" id="UP000316759">
    <property type="component" value="Unassembled WGS sequence"/>
</dbReference>
<evidence type="ECO:0000259" key="12">
    <source>
        <dbReference type="PROSITE" id="PS50157"/>
    </source>
</evidence>
<dbReference type="GO" id="GO:0000981">
    <property type="term" value="F:DNA-binding transcription factor activity, RNA polymerase II-specific"/>
    <property type="evidence" value="ECO:0007669"/>
    <property type="project" value="TreeGrafter"/>
</dbReference>
<dbReference type="FunFam" id="3.30.160.60:FF:000646">
    <property type="entry name" value="Myeloid zinc finger 1"/>
    <property type="match status" value="1"/>
</dbReference>
<organism evidence="13 14">
    <name type="scientific">Fasciola gigantica</name>
    <name type="common">Giant liver fluke</name>
    <dbReference type="NCBI Taxonomy" id="46835"/>
    <lineage>
        <taxon>Eukaryota</taxon>
        <taxon>Metazoa</taxon>
        <taxon>Spiralia</taxon>
        <taxon>Lophotrochozoa</taxon>
        <taxon>Platyhelminthes</taxon>
        <taxon>Trematoda</taxon>
        <taxon>Digenea</taxon>
        <taxon>Plagiorchiida</taxon>
        <taxon>Echinostomata</taxon>
        <taxon>Echinostomatoidea</taxon>
        <taxon>Fasciolidae</taxon>
        <taxon>Fasciola</taxon>
    </lineage>
</organism>
<dbReference type="CDD" id="cd00065">
    <property type="entry name" value="FYVE_like_SF"/>
    <property type="match status" value="1"/>
</dbReference>
<keyword evidence="9" id="KW-0539">Nucleus</keyword>
<evidence type="ECO:0000256" key="9">
    <source>
        <dbReference type="ARBA" id="ARBA00023242"/>
    </source>
</evidence>
<dbReference type="GO" id="GO:0000978">
    <property type="term" value="F:RNA polymerase II cis-regulatory region sequence-specific DNA binding"/>
    <property type="evidence" value="ECO:0007669"/>
    <property type="project" value="TreeGrafter"/>
</dbReference>
<dbReference type="PROSITE" id="PS00028">
    <property type="entry name" value="ZINC_FINGER_C2H2_1"/>
    <property type="match status" value="2"/>
</dbReference>
<evidence type="ECO:0000256" key="6">
    <source>
        <dbReference type="ARBA" id="ARBA00023015"/>
    </source>
</evidence>
<keyword evidence="3" id="KW-0677">Repeat</keyword>
<dbReference type="InterPro" id="IPR013087">
    <property type="entry name" value="Znf_C2H2_type"/>
</dbReference>
<feature type="domain" description="C2H2-type" evidence="12">
    <location>
        <begin position="446"/>
        <end position="469"/>
    </location>
</feature>
<feature type="compositionally biased region" description="Basic residues" evidence="11">
    <location>
        <begin position="281"/>
        <end position="292"/>
    </location>
</feature>
<evidence type="ECO:0000256" key="7">
    <source>
        <dbReference type="ARBA" id="ARBA00023125"/>
    </source>
</evidence>
<protein>
    <submittedName>
        <fullName evidence="13">Transcription factor Ovo 2</fullName>
    </submittedName>
</protein>
<dbReference type="Gene3D" id="3.30.160.60">
    <property type="entry name" value="Classic Zinc Finger"/>
    <property type="match status" value="1"/>
</dbReference>
<dbReference type="PROSITE" id="PS50157">
    <property type="entry name" value="ZINC_FINGER_C2H2_2"/>
    <property type="match status" value="1"/>
</dbReference>
<dbReference type="PANTHER" id="PTHR10032:SF271">
    <property type="entry name" value="RH12261P-RELATED"/>
    <property type="match status" value="1"/>
</dbReference>
<gene>
    <name evidence="13" type="ORF">FGIG_03180</name>
</gene>
<comment type="caution">
    <text evidence="13">The sequence shown here is derived from an EMBL/GenBank/DDBJ whole genome shotgun (WGS) entry which is preliminary data.</text>
</comment>
<proteinExistence type="predicted"/>
<keyword evidence="5" id="KW-0862">Zinc</keyword>
<dbReference type="OrthoDB" id="6508643at2759"/>
<dbReference type="SMART" id="SM00355">
    <property type="entry name" value="ZnF_C2H2"/>
    <property type="match status" value="2"/>
</dbReference>
<dbReference type="GO" id="GO:0009913">
    <property type="term" value="P:epidermal cell differentiation"/>
    <property type="evidence" value="ECO:0007669"/>
    <property type="project" value="TreeGrafter"/>
</dbReference>
<dbReference type="InterPro" id="IPR027756">
    <property type="entry name" value="Ovo-like"/>
</dbReference>
<dbReference type="EMBL" id="SUNJ01013630">
    <property type="protein sequence ID" value="TPP57119.1"/>
    <property type="molecule type" value="Genomic_DNA"/>
</dbReference>
<dbReference type="PANTHER" id="PTHR10032">
    <property type="entry name" value="ZINC FINGER PROTEIN WITH KRAB AND SCAN DOMAINS"/>
    <property type="match status" value="1"/>
</dbReference>
<evidence type="ECO:0000256" key="4">
    <source>
        <dbReference type="ARBA" id="ARBA00022771"/>
    </source>
</evidence>
<feature type="region of interest" description="Disordered" evidence="11">
    <location>
        <begin position="262"/>
        <end position="292"/>
    </location>
</feature>
<dbReference type="AlphaFoldDB" id="A0A504YAC4"/>
<feature type="region of interest" description="Disordered" evidence="11">
    <location>
        <begin position="342"/>
        <end position="386"/>
    </location>
</feature>
<feature type="compositionally biased region" description="Basic and acidic residues" evidence="11">
    <location>
        <begin position="625"/>
        <end position="655"/>
    </location>
</feature>
<evidence type="ECO:0000256" key="3">
    <source>
        <dbReference type="ARBA" id="ARBA00022737"/>
    </source>
</evidence>
<evidence type="ECO:0000256" key="5">
    <source>
        <dbReference type="ARBA" id="ARBA00022833"/>
    </source>
</evidence>
<keyword evidence="4 10" id="KW-0863">Zinc-finger</keyword>
<dbReference type="InterPro" id="IPR036236">
    <property type="entry name" value="Znf_C2H2_sf"/>
</dbReference>
<evidence type="ECO:0000313" key="13">
    <source>
        <dbReference type="EMBL" id="TPP57119.1"/>
    </source>
</evidence>
<feature type="region of interest" description="Disordered" evidence="11">
    <location>
        <begin position="78"/>
        <end position="99"/>
    </location>
</feature>
<keyword evidence="2" id="KW-0479">Metal-binding</keyword>
<evidence type="ECO:0000256" key="2">
    <source>
        <dbReference type="ARBA" id="ARBA00022723"/>
    </source>
</evidence>
<name>A0A504YAC4_FASGI</name>
<evidence type="ECO:0000256" key="10">
    <source>
        <dbReference type="PROSITE-ProRule" id="PRU00042"/>
    </source>
</evidence>
<feature type="compositionally biased region" description="Polar residues" evidence="11">
    <location>
        <begin position="19"/>
        <end position="46"/>
    </location>
</feature>
<evidence type="ECO:0000313" key="14">
    <source>
        <dbReference type="Proteomes" id="UP000316759"/>
    </source>
</evidence>
<keyword evidence="6" id="KW-0805">Transcription regulation</keyword>